<keyword evidence="1" id="KW-0472">Membrane</keyword>
<gene>
    <name evidence="2" type="ORF">GCM10009639_13410</name>
</gene>
<feature type="transmembrane region" description="Helical" evidence="1">
    <location>
        <begin position="24"/>
        <end position="46"/>
    </location>
</feature>
<keyword evidence="1" id="KW-0812">Transmembrane</keyword>
<comment type="caution">
    <text evidence="2">The sequence shown here is derived from an EMBL/GenBank/DDBJ whole genome shotgun (WGS) entry which is preliminary data.</text>
</comment>
<keyword evidence="1" id="KW-1133">Transmembrane helix</keyword>
<sequence>MVHPAASPTHLILLGEDVAGWRTALLAALLAAVALEVATAVCRNALLRLPDLLLAVLVGPRLTASARLRLLPHWRAELSRRLAPGPHRRRRYLAALCFVLTLACEVHPAA</sequence>
<evidence type="ECO:0000313" key="2">
    <source>
        <dbReference type="EMBL" id="GAA1387805.1"/>
    </source>
</evidence>
<keyword evidence="3" id="KW-1185">Reference proteome</keyword>
<protein>
    <submittedName>
        <fullName evidence="2">Uncharacterized protein</fullName>
    </submittedName>
</protein>
<accession>A0ABP4IGU9</accession>
<evidence type="ECO:0000256" key="1">
    <source>
        <dbReference type="SAM" id="Phobius"/>
    </source>
</evidence>
<proteinExistence type="predicted"/>
<evidence type="ECO:0000313" key="3">
    <source>
        <dbReference type="Proteomes" id="UP001499863"/>
    </source>
</evidence>
<name>A0ABP4IGU9_9ACTN</name>
<dbReference type="Proteomes" id="UP001499863">
    <property type="component" value="Unassembled WGS sequence"/>
</dbReference>
<dbReference type="EMBL" id="BAAAKJ010000063">
    <property type="protein sequence ID" value="GAA1387805.1"/>
    <property type="molecule type" value="Genomic_DNA"/>
</dbReference>
<reference evidence="3" key="1">
    <citation type="journal article" date="2019" name="Int. J. Syst. Evol. Microbiol.">
        <title>The Global Catalogue of Microorganisms (GCM) 10K type strain sequencing project: providing services to taxonomists for standard genome sequencing and annotation.</title>
        <authorList>
            <consortium name="The Broad Institute Genomics Platform"/>
            <consortium name="The Broad Institute Genome Sequencing Center for Infectious Disease"/>
            <person name="Wu L."/>
            <person name="Ma J."/>
        </authorList>
    </citation>
    <scope>NUCLEOTIDE SEQUENCE [LARGE SCALE GENOMIC DNA]</scope>
    <source>
        <strain evidence="3">JCM 12393</strain>
    </source>
</reference>
<organism evidence="2 3">
    <name type="scientific">Kitasatospora putterlickiae</name>
    <dbReference type="NCBI Taxonomy" id="221725"/>
    <lineage>
        <taxon>Bacteria</taxon>
        <taxon>Bacillati</taxon>
        <taxon>Actinomycetota</taxon>
        <taxon>Actinomycetes</taxon>
        <taxon>Kitasatosporales</taxon>
        <taxon>Streptomycetaceae</taxon>
        <taxon>Kitasatospora</taxon>
    </lineage>
</organism>